<dbReference type="NCBIfam" id="TIGR00254">
    <property type="entry name" value="GGDEF"/>
    <property type="match status" value="1"/>
</dbReference>
<dbReference type="InterPro" id="IPR000160">
    <property type="entry name" value="GGDEF_dom"/>
</dbReference>
<keyword evidence="5" id="KW-1185">Reference proteome</keyword>
<dbReference type="RefSeq" id="WP_104228510.1">
    <property type="nucleotide sequence ID" value="NZ_PSNW01000001.1"/>
</dbReference>
<evidence type="ECO:0000313" key="4">
    <source>
        <dbReference type="EMBL" id="PPE75544.1"/>
    </source>
</evidence>
<dbReference type="AlphaFoldDB" id="A0A2S5TKN7"/>
<sequence length="354" mass="39615">MTRDEFGPSSGHYTQAVERLLHAVQELSLARDLDQVQKIVRRTARELTGCDGSTFVLRDGDKCFYADEDAIEPLWKGNRFPMPTCISGWAMLNRKTAIIPDIYADERIPHEAYRPTFVKSLVMVPIRRLSPIGAIGNYWAHRHQATAEEVRLLQALADSTSIALENIQVYGEMEQRVRDRTAALERANQEIRKLSMTDELTGLLNRRGFYALAEQALAHARRNGEQALLAFVDVDGLKRVNDALGHDTGDAMIADVARVLRSTLRESDIVARVGGDEFCVVAINPETDGQVLRERLLERLEQANAAADKTYRLAASIGFVESRAAETATLDQLILGADEHMYAHKKARAQARLY</sequence>
<feature type="domain" description="GGDEF" evidence="3">
    <location>
        <begin position="225"/>
        <end position="354"/>
    </location>
</feature>
<evidence type="ECO:0000256" key="2">
    <source>
        <dbReference type="ARBA" id="ARBA00034247"/>
    </source>
</evidence>
<dbReference type="InterPro" id="IPR043128">
    <property type="entry name" value="Rev_trsase/Diguanyl_cyclase"/>
</dbReference>
<dbReference type="CDD" id="cd01949">
    <property type="entry name" value="GGDEF"/>
    <property type="match status" value="1"/>
</dbReference>
<name>A0A2S5TKN7_9GAMM</name>
<dbReference type="InterPro" id="IPR050469">
    <property type="entry name" value="Diguanylate_Cyclase"/>
</dbReference>
<dbReference type="OrthoDB" id="9772100at2"/>
<proteinExistence type="predicted"/>
<comment type="catalytic activity">
    <reaction evidence="2">
        <text>2 GTP = 3',3'-c-di-GMP + 2 diphosphate</text>
        <dbReference type="Rhea" id="RHEA:24898"/>
        <dbReference type="ChEBI" id="CHEBI:33019"/>
        <dbReference type="ChEBI" id="CHEBI:37565"/>
        <dbReference type="ChEBI" id="CHEBI:58805"/>
        <dbReference type="EC" id="2.7.7.65"/>
    </reaction>
</comment>
<dbReference type="PANTHER" id="PTHR45138:SF9">
    <property type="entry name" value="DIGUANYLATE CYCLASE DGCM-RELATED"/>
    <property type="match status" value="1"/>
</dbReference>
<dbReference type="Proteomes" id="UP000238220">
    <property type="component" value="Unassembled WGS sequence"/>
</dbReference>
<dbReference type="PANTHER" id="PTHR45138">
    <property type="entry name" value="REGULATORY COMPONENTS OF SENSORY TRANSDUCTION SYSTEM"/>
    <property type="match status" value="1"/>
</dbReference>
<dbReference type="PROSITE" id="PS50887">
    <property type="entry name" value="GGDEF"/>
    <property type="match status" value="1"/>
</dbReference>
<dbReference type="Pfam" id="PF13185">
    <property type="entry name" value="GAF_2"/>
    <property type="match status" value="1"/>
</dbReference>
<reference evidence="4 5" key="1">
    <citation type="submission" date="2018-02" db="EMBL/GenBank/DDBJ databases">
        <title>Genome sequencing of Solimonas sp. HR-BB.</title>
        <authorList>
            <person name="Lee Y."/>
            <person name="Jeon C.O."/>
        </authorList>
    </citation>
    <scope>NUCLEOTIDE SEQUENCE [LARGE SCALE GENOMIC DNA]</scope>
    <source>
        <strain evidence="4 5">HR-BB</strain>
    </source>
</reference>
<dbReference type="GO" id="GO:0052621">
    <property type="term" value="F:diguanylate cyclase activity"/>
    <property type="evidence" value="ECO:0007669"/>
    <property type="project" value="UniProtKB-EC"/>
</dbReference>
<dbReference type="InterPro" id="IPR003018">
    <property type="entry name" value="GAF"/>
</dbReference>
<dbReference type="SUPFAM" id="SSF55781">
    <property type="entry name" value="GAF domain-like"/>
    <property type="match status" value="1"/>
</dbReference>
<accession>A0A2S5TKN7</accession>
<dbReference type="EC" id="2.7.7.65" evidence="1"/>
<dbReference type="InterPro" id="IPR029016">
    <property type="entry name" value="GAF-like_dom_sf"/>
</dbReference>
<evidence type="ECO:0000313" key="5">
    <source>
        <dbReference type="Proteomes" id="UP000238220"/>
    </source>
</evidence>
<dbReference type="SUPFAM" id="SSF55073">
    <property type="entry name" value="Nucleotide cyclase"/>
    <property type="match status" value="1"/>
</dbReference>
<gene>
    <name evidence="4" type="ORF">C3942_01225</name>
</gene>
<evidence type="ECO:0000259" key="3">
    <source>
        <dbReference type="PROSITE" id="PS50887"/>
    </source>
</evidence>
<dbReference type="Gene3D" id="3.30.70.270">
    <property type="match status" value="1"/>
</dbReference>
<dbReference type="SMART" id="SM00065">
    <property type="entry name" value="GAF"/>
    <property type="match status" value="1"/>
</dbReference>
<organism evidence="4 5">
    <name type="scientific">Solimonas fluminis</name>
    <dbReference type="NCBI Taxonomy" id="2086571"/>
    <lineage>
        <taxon>Bacteria</taxon>
        <taxon>Pseudomonadati</taxon>
        <taxon>Pseudomonadota</taxon>
        <taxon>Gammaproteobacteria</taxon>
        <taxon>Nevskiales</taxon>
        <taxon>Nevskiaceae</taxon>
        <taxon>Solimonas</taxon>
    </lineage>
</organism>
<dbReference type="SMART" id="SM00267">
    <property type="entry name" value="GGDEF"/>
    <property type="match status" value="1"/>
</dbReference>
<evidence type="ECO:0000256" key="1">
    <source>
        <dbReference type="ARBA" id="ARBA00012528"/>
    </source>
</evidence>
<protein>
    <recommendedName>
        <fullName evidence="1">diguanylate cyclase</fullName>
        <ecNumber evidence="1">2.7.7.65</ecNumber>
    </recommendedName>
</protein>
<dbReference type="Gene3D" id="3.30.450.40">
    <property type="match status" value="1"/>
</dbReference>
<dbReference type="InterPro" id="IPR029787">
    <property type="entry name" value="Nucleotide_cyclase"/>
</dbReference>
<dbReference type="Pfam" id="PF00990">
    <property type="entry name" value="GGDEF"/>
    <property type="match status" value="1"/>
</dbReference>
<comment type="caution">
    <text evidence="4">The sequence shown here is derived from an EMBL/GenBank/DDBJ whole genome shotgun (WGS) entry which is preliminary data.</text>
</comment>
<dbReference type="EMBL" id="PSNW01000001">
    <property type="protein sequence ID" value="PPE75544.1"/>
    <property type="molecule type" value="Genomic_DNA"/>
</dbReference>